<evidence type="ECO:0000313" key="3">
    <source>
        <dbReference type="Proteomes" id="UP000188235"/>
    </source>
</evidence>
<evidence type="ECO:0000313" key="2">
    <source>
        <dbReference type="EMBL" id="AQP50537.1"/>
    </source>
</evidence>
<protein>
    <submittedName>
        <fullName evidence="2">Uncharacterized protein</fullName>
    </submittedName>
</protein>
<gene>
    <name evidence="2" type="ORF">BW733_06525</name>
</gene>
<proteinExistence type="predicted"/>
<dbReference type="AlphaFoldDB" id="A0A1Q2CWU7"/>
<organism evidence="2 3">
    <name type="scientific">Tessaracoccus flavescens</name>
    <dbReference type="NCBI Taxonomy" id="399497"/>
    <lineage>
        <taxon>Bacteria</taxon>
        <taxon>Bacillati</taxon>
        <taxon>Actinomycetota</taxon>
        <taxon>Actinomycetes</taxon>
        <taxon>Propionibacteriales</taxon>
        <taxon>Propionibacteriaceae</taxon>
        <taxon>Tessaracoccus</taxon>
    </lineage>
</organism>
<dbReference type="Proteomes" id="UP000188235">
    <property type="component" value="Chromosome"/>
</dbReference>
<feature type="region of interest" description="Disordered" evidence="1">
    <location>
        <begin position="104"/>
        <end position="123"/>
    </location>
</feature>
<accession>A0A1Q2CWU7</accession>
<dbReference type="KEGG" id="tfa:BW733_06525"/>
<dbReference type="EMBL" id="CP019607">
    <property type="protein sequence ID" value="AQP50537.1"/>
    <property type="molecule type" value="Genomic_DNA"/>
</dbReference>
<evidence type="ECO:0000256" key="1">
    <source>
        <dbReference type="SAM" id="MobiDB-lite"/>
    </source>
</evidence>
<name>A0A1Q2CWU7_9ACTN</name>
<dbReference type="STRING" id="399497.BW733_06525"/>
<reference evidence="2 3" key="1">
    <citation type="journal article" date="2008" name="Int. J. Syst. Evol. Microbiol.">
        <title>Tessaracoccus flavescens sp. nov., isolated from marine sediment.</title>
        <authorList>
            <person name="Lee D.W."/>
            <person name="Lee S.D."/>
        </authorList>
    </citation>
    <scope>NUCLEOTIDE SEQUENCE [LARGE SCALE GENOMIC DNA]</scope>
    <source>
        <strain evidence="2 3">SST-39T</strain>
    </source>
</reference>
<keyword evidence="3" id="KW-1185">Reference proteome</keyword>
<sequence>MRFDPAPDGRPGAAACYDAEGKGIRVPENQPEITKGAVEAWLCGEAPDGHGTVGPLEPLITNVDALVGDYLALPPLTDGNAQEAASFFHVVLVYPDGTRRVIEGDDQDSTPVIGSGKPKQGSSEFASKVRGHWLDQRFVTKVPVPGEVINLVASCPGPEHNVLASPIDDVNAGWMCHGKTHDTVKKTIIDGALAKRIAESLDINSTPMEGGESVNQNSIHLVTPWGESILLQSLADEDGFQYRGESSMMKYLVPADLARDIDALEPNA</sequence>